<feature type="domain" description="HTH lysR-type" evidence="5">
    <location>
        <begin position="1"/>
        <end position="32"/>
    </location>
</feature>
<dbReference type="InterPro" id="IPR005119">
    <property type="entry name" value="LysR_subst-bd"/>
</dbReference>
<dbReference type="PROSITE" id="PS50931">
    <property type="entry name" value="HTH_LYSR"/>
    <property type="match status" value="1"/>
</dbReference>
<gene>
    <name evidence="6" type="ORF">FHY64_17995</name>
</gene>
<dbReference type="AlphaFoldDB" id="A0A5C5GAT7"/>
<evidence type="ECO:0000256" key="2">
    <source>
        <dbReference type="ARBA" id="ARBA00023015"/>
    </source>
</evidence>
<accession>A0A5C5GAT7</accession>
<dbReference type="EMBL" id="VFFF01000003">
    <property type="protein sequence ID" value="TNY31082.1"/>
    <property type="molecule type" value="Genomic_DNA"/>
</dbReference>
<organism evidence="6 7">
    <name type="scientific">Pelagovum pacificum</name>
    <dbReference type="NCBI Taxonomy" id="2588711"/>
    <lineage>
        <taxon>Bacteria</taxon>
        <taxon>Pseudomonadati</taxon>
        <taxon>Pseudomonadota</taxon>
        <taxon>Alphaproteobacteria</taxon>
        <taxon>Rhodobacterales</taxon>
        <taxon>Paracoccaceae</taxon>
        <taxon>Pelagovum</taxon>
    </lineage>
</organism>
<keyword evidence="4" id="KW-0804">Transcription</keyword>
<dbReference type="PANTHER" id="PTHR30419">
    <property type="entry name" value="HTH-TYPE TRANSCRIPTIONAL REGULATOR YBHD"/>
    <property type="match status" value="1"/>
</dbReference>
<dbReference type="PANTHER" id="PTHR30419:SF8">
    <property type="entry name" value="NITROGEN ASSIMILATION TRANSCRIPTIONAL ACTIVATOR-RELATED"/>
    <property type="match status" value="1"/>
</dbReference>
<dbReference type="SUPFAM" id="SSF53850">
    <property type="entry name" value="Periplasmic binding protein-like II"/>
    <property type="match status" value="1"/>
</dbReference>
<dbReference type="Proteomes" id="UP000314011">
    <property type="component" value="Unassembled WGS sequence"/>
</dbReference>
<sequence>MSQPAASRMMADLERLTGVKLYERHPRGIMLTDAGRMLAARARRITQELEDAGHALSKLSSGVRGRVMFGAVTGPALEVVIPAIRQARLTHPEIELSVNVDTSDHLAEALVGGELDFYIGRLLGNIDASDVELREIGPEWIHLLVRADHPLLRRPQVTLDEALAYDWIMQPIGGLMRHTVELFLLHQGFELPARTISTASLLVTLSLVATTNAIAPVPRAVYDFYASQQGLGARLDYLPVDTEISVVPYSIITRRNDPLSASARLFLDIIEARLDAEGPDLRGWLSSE</sequence>
<keyword evidence="7" id="KW-1185">Reference proteome</keyword>
<dbReference type="Gene3D" id="1.10.10.10">
    <property type="entry name" value="Winged helix-like DNA-binding domain superfamily/Winged helix DNA-binding domain"/>
    <property type="match status" value="1"/>
</dbReference>
<dbReference type="Pfam" id="PF03466">
    <property type="entry name" value="LysR_substrate"/>
    <property type="match status" value="1"/>
</dbReference>
<comment type="caution">
    <text evidence="6">The sequence shown here is derived from an EMBL/GenBank/DDBJ whole genome shotgun (WGS) entry which is preliminary data.</text>
</comment>
<dbReference type="InterPro" id="IPR036390">
    <property type="entry name" value="WH_DNA-bd_sf"/>
</dbReference>
<reference evidence="6 7" key="1">
    <citation type="submission" date="2019-06" db="EMBL/GenBank/DDBJ databases">
        <title>Genome of new Rhodobacteraceae sp. SM1903.</title>
        <authorList>
            <person name="Ren X."/>
        </authorList>
    </citation>
    <scope>NUCLEOTIDE SEQUENCE [LARGE SCALE GENOMIC DNA]</scope>
    <source>
        <strain evidence="6 7">SM1903</strain>
    </source>
</reference>
<evidence type="ECO:0000313" key="6">
    <source>
        <dbReference type="EMBL" id="TNY31082.1"/>
    </source>
</evidence>
<dbReference type="InterPro" id="IPR036388">
    <property type="entry name" value="WH-like_DNA-bd_sf"/>
</dbReference>
<evidence type="ECO:0000256" key="4">
    <source>
        <dbReference type="ARBA" id="ARBA00023163"/>
    </source>
</evidence>
<dbReference type="SUPFAM" id="SSF46785">
    <property type="entry name" value="Winged helix' DNA-binding domain"/>
    <property type="match status" value="1"/>
</dbReference>
<comment type="similarity">
    <text evidence="1">Belongs to the LysR transcriptional regulatory family.</text>
</comment>
<dbReference type="Pfam" id="PF00126">
    <property type="entry name" value="HTH_1"/>
    <property type="match status" value="1"/>
</dbReference>
<dbReference type="InterPro" id="IPR000847">
    <property type="entry name" value="LysR_HTH_N"/>
</dbReference>
<evidence type="ECO:0000256" key="3">
    <source>
        <dbReference type="ARBA" id="ARBA00023125"/>
    </source>
</evidence>
<name>A0A5C5GAT7_9RHOB</name>
<evidence type="ECO:0000313" key="7">
    <source>
        <dbReference type="Proteomes" id="UP000314011"/>
    </source>
</evidence>
<evidence type="ECO:0000256" key="1">
    <source>
        <dbReference type="ARBA" id="ARBA00009437"/>
    </source>
</evidence>
<dbReference type="GO" id="GO:0003677">
    <property type="term" value="F:DNA binding"/>
    <property type="evidence" value="ECO:0007669"/>
    <property type="project" value="UniProtKB-KW"/>
</dbReference>
<dbReference type="Gene3D" id="3.40.190.290">
    <property type="match status" value="1"/>
</dbReference>
<dbReference type="GO" id="GO:0003700">
    <property type="term" value="F:DNA-binding transcription factor activity"/>
    <property type="evidence" value="ECO:0007669"/>
    <property type="project" value="InterPro"/>
</dbReference>
<dbReference type="GO" id="GO:0005829">
    <property type="term" value="C:cytosol"/>
    <property type="evidence" value="ECO:0007669"/>
    <property type="project" value="TreeGrafter"/>
</dbReference>
<dbReference type="InterPro" id="IPR050950">
    <property type="entry name" value="HTH-type_LysR_regulators"/>
</dbReference>
<dbReference type="OrthoDB" id="9803735at2"/>
<proteinExistence type="inferred from homology"/>
<protein>
    <submittedName>
        <fullName evidence="6">LysR family transcriptional regulator</fullName>
    </submittedName>
</protein>
<keyword evidence="3" id="KW-0238">DNA-binding</keyword>
<evidence type="ECO:0000259" key="5">
    <source>
        <dbReference type="PROSITE" id="PS50931"/>
    </source>
</evidence>
<keyword evidence="2" id="KW-0805">Transcription regulation</keyword>